<protein>
    <submittedName>
        <fullName evidence="2">Uncharacterized protein</fullName>
    </submittedName>
</protein>
<name>A0A9D2CQ92_9MICC</name>
<comment type="caution">
    <text evidence="2">The sequence shown here is derived from an EMBL/GenBank/DDBJ whole genome shotgun (WGS) entry which is preliminary data.</text>
</comment>
<evidence type="ECO:0000313" key="3">
    <source>
        <dbReference type="Proteomes" id="UP000824134"/>
    </source>
</evidence>
<dbReference type="AlphaFoldDB" id="A0A9D2CQ92"/>
<reference evidence="2" key="1">
    <citation type="journal article" date="2021" name="PeerJ">
        <title>Extensive microbial diversity within the chicken gut microbiome revealed by metagenomics and culture.</title>
        <authorList>
            <person name="Gilroy R."/>
            <person name="Ravi A."/>
            <person name="Getino M."/>
            <person name="Pursley I."/>
            <person name="Horton D.L."/>
            <person name="Alikhan N.F."/>
            <person name="Baker D."/>
            <person name="Gharbi K."/>
            <person name="Hall N."/>
            <person name="Watson M."/>
            <person name="Adriaenssens E.M."/>
            <person name="Foster-Nyarko E."/>
            <person name="Jarju S."/>
            <person name="Secka A."/>
            <person name="Antonio M."/>
            <person name="Oren A."/>
            <person name="Chaudhuri R.R."/>
            <person name="La Ragione R."/>
            <person name="Hildebrand F."/>
            <person name="Pallen M.J."/>
        </authorList>
    </citation>
    <scope>NUCLEOTIDE SEQUENCE</scope>
    <source>
        <strain evidence="2">ChiHjej12B11-9195</strain>
    </source>
</reference>
<keyword evidence="1" id="KW-0732">Signal</keyword>
<feature type="signal peptide" evidence="1">
    <location>
        <begin position="1"/>
        <end position="25"/>
    </location>
</feature>
<organism evidence="2 3">
    <name type="scientific">Candidatus Rothia avicola</name>
    <dbReference type="NCBI Taxonomy" id="2840478"/>
    <lineage>
        <taxon>Bacteria</taxon>
        <taxon>Bacillati</taxon>
        <taxon>Actinomycetota</taxon>
        <taxon>Actinomycetes</taxon>
        <taxon>Micrococcales</taxon>
        <taxon>Micrococcaceae</taxon>
        <taxon>Rothia</taxon>
    </lineage>
</organism>
<gene>
    <name evidence="2" type="ORF">H9821_01315</name>
</gene>
<dbReference type="EMBL" id="DXCN01000012">
    <property type="protein sequence ID" value="HIY94292.1"/>
    <property type="molecule type" value="Genomic_DNA"/>
</dbReference>
<evidence type="ECO:0000256" key="1">
    <source>
        <dbReference type="SAM" id="SignalP"/>
    </source>
</evidence>
<proteinExistence type="predicted"/>
<feature type="chain" id="PRO_5038912061" evidence="1">
    <location>
        <begin position="26"/>
        <end position="111"/>
    </location>
</feature>
<dbReference type="Proteomes" id="UP000824134">
    <property type="component" value="Unassembled WGS sequence"/>
</dbReference>
<accession>A0A9D2CQ92</accession>
<evidence type="ECO:0000313" key="2">
    <source>
        <dbReference type="EMBL" id="HIY94292.1"/>
    </source>
</evidence>
<sequence length="111" mass="12424">MKRSLKTIILTPVLAGLLVAGFAPAQAYTSPEAYTSSGKQVACTREYSATYDKLVRAMGKDSYRIHELMTKAVNNNTRIALEHKFQQEFAQYGIAAGKLAYQYYTESCWTI</sequence>
<reference evidence="2" key="2">
    <citation type="submission" date="2021-04" db="EMBL/GenBank/DDBJ databases">
        <authorList>
            <person name="Gilroy R."/>
        </authorList>
    </citation>
    <scope>NUCLEOTIDE SEQUENCE</scope>
    <source>
        <strain evidence="2">ChiHjej12B11-9195</strain>
    </source>
</reference>